<accession>A0A0E9SHN0</accession>
<proteinExistence type="predicted"/>
<feature type="region of interest" description="Disordered" evidence="1">
    <location>
        <begin position="1"/>
        <end position="28"/>
    </location>
</feature>
<protein>
    <submittedName>
        <fullName evidence="2">Uncharacterized protein</fullName>
    </submittedName>
</protein>
<evidence type="ECO:0000256" key="1">
    <source>
        <dbReference type="SAM" id="MobiDB-lite"/>
    </source>
</evidence>
<dbReference type="EMBL" id="GBXM01067786">
    <property type="protein sequence ID" value="JAH40791.1"/>
    <property type="molecule type" value="Transcribed_RNA"/>
</dbReference>
<reference evidence="2" key="1">
    <citation type="submission" date="2014-11" db="EMBL/GenBank/DDBJ databases">
        <authorList>
            <person name="Amaro Gonzalez C."/>
        </authorList>
    </citation>
    <scope>NUCLEOTIDE SEQUENCE</scope>
</reference>
<reference evidence="2" key="2">
    <citation type="journal article" date="2015" name="Fish Shellfish Immunol.">
        <title>Early steps in the European eel (Anguilla anguilla)-Vibrio vulnificus interaction in the gills: Role of the RtxA13 toxin.</title>
        <authorList>
            <person name="Callol A."/>
            <person name="Pajuelo D."/>
            <person name="Ebbesson L."/>
            <person name="Teles M."/>
            <person name="MacKenzie S."/>
            <person name="Amaro C."/>
        </authorList>
    </citation>
    <scope>NUCLEOTIDE SEQUENCE</scope>
</reference>
<sequence>MRKKVGAKPFGPSRGSRGPRNHNTANDI</sequence>
<dbReference type="AlphaFoldDB" id="A0A0E9SHN0"/>
<organism evidence="2">
    <name type="scientific">Anguilla anguilla</name>
    <name type="common">European freshwater eel</name>
    <name type="synonym">Muraena anguilla</name>
    <dbReference type="NCBI Taxonomy" id="7936"/>
    <lineage>
        <taxon>Eukaryota</taxon>
        <taxon>Metazoa</taxon>
        <taxon>Chordata</taxon>
        <taxon>Craniata</taxon>
        <taxon>Vertebrata</taxon>
        <taxon>Euteleostomi</taxon>
        <taxon>Actinopterygii</taxon>
        <taxon>Neopterygii</taxon>
        <taxon>Teleostei</taxon>
        <taxon>Anguilliformes</taxon>
        <taxon>Anguillidae</taxon>
        <taxon>Anguilla</taxon>
    </lineage>
</organism>
<name>A0A0E9SHN0_ANGAN</name>
<evidence type="ECO:0000313" key="2">
    <source>
        <dbReference type="EMBL" id="JAH40791.1"/>
    </source>
</evidence>